<evidence type="ECO:0000256" key="2">
    <source>
        <dbReference type="ARBA" id="ARBA00022692"/>
    </source>
</evidence>
<keyword evidence="7" id="KW-1185">Reference proteome</keyword>
<feature type="transmembrane region" description="Helical" evidence="5">
    <location>
        <begin position="289"/>
        <end position="308"/>
    </location>
</feature>
<sequence length="478" mass="53610">MKNKFIGINALLNAIKTIFSIIFPLITFPYISRVLGVENIGIYNFSSSIVSYFTLLAGLGISTYAIREGARYRNDRNKISDFCSEVFSINFISTLVSYVILLFCLIFLNKLHDYISIIVILSISISFTTLGCEWIFNIFEEFGLITIRTIICQFISVVLMFIFVKDRDSLVQYSVITLISTSGANFINIFSRKKYCDIRFCFNSKMRRHLIPILILFANSIAMTIYINSDVTILGLISGSYHVGLYSVATKVYTMLKSLLGALIVVSIPRLSSYIGIGNKREYSETASTILNSLITLAVPVMVGTFALSDKIVFLLSGKDFLPATTSLQILSVALLFSIFSWFYTSCVLIVNKEDKSVLKATTFAALANIILNVLLIPYFNQNAAAFTTALAELISAVVCYLYGRKYFQSNLQKNDIISTLLGSFLIIVICRLVKIYISSLYVSIFVSFMLSVIGYGIVLVLFRNNSLKLILDFVKRK</sequence>
<protein>
    <submittedName>
        <fullName evidence="6">Flippase</fullName>
    </submittedName>
</protein>
<evidence type="ECO:0000256" key="1">
    <source>
        <dbReference type="ARBA" id="ARBA00004141"/>
    </source>
</evidence>
<feature type="transmembrane region" description="Helical" evidence="5">
    <location>
        <begin position="441"/>
        <end position="463"/>
    </location>
</feature>
<evidence type="ECO:0000313" key="7">
    <source>
        <dbReference type="Proteomes" id="UP001482154"/>
    </source>
</evidence>
<feature type="transmembrane region" description="Helical" evidence="5">
    <location>
        <begin position="210"/>
        <end position="228"/>
    </location>
</feature>
<dbReference type="InterPro" id="IPR052556">
    <property type="entry name" value="PolySynth_Transporter"/>
</dbReference>
<comment type="caution">
    <text evidence="6">The sequence shown here is derived from an EMBL/GenBank/DDBJ whole genome shotgun (WGS) entry which is preliminary data.</text>
</comment>
<feature type="transmembrane region" description="Helical" evidence="5">
    <location>
        <begin position="143"/>
        <end position="164"/>
    </location>
</feature>
<dbReference type="InterPro" id="IPR002797">
    <property type="entry name" value="Polysacc_synth"/>
</dbReference>
<dbReference type="RefSeq" id="WP_055196611.1">
    <property type="nucleotide sequence ID" value="NZ_JAOQJG010000002.1"/>
</dbReference>
<name>A0ABV1IXP7_9FIRM</name>
<evidence type="ECO:0000256" key="5">
    <source>
        <dbReference type="SAM" id="Phobius"/>
    </source>
</evidence>
<dbReference type="CDD" id="cd13128">
    <property type="entry name" value="MATE_Wzx_like"/>
    <property type="match status" value="1"/>
</dbReference>
<dbReference type="EMBL" id="JBBNIN010000027">
    <property type="protein sequence ID" value="MEQ2712004.1"/>
    <property type="molecule type" value="Genomic_DNA"/>
</dbReference>
<feature type="transmembrane region" description="Helical" evidence="5">
    <location>
        <begin position="170"/>
        <end position="190"/>
    </location>
</feature>
<dbReference type="Pfam" id="PF01943">
    <property type="entry name" value="Polysacc_synt"/>
    <property type="match status" value="1"/>
</dbReference>
<keyword evidence="2 5" id="KW-0812">Transmembrane</keyword>
<dbReference type="Proteomes" id="UP001482154">
    <property type="component" value="Unassembled WGS sequence"/>
</dbReference>
<feature type="transmembrane region" description="Helical" evidence="5">
    <location>
        <begin position="87"/>
        <end position="108"/>
    </location>
</feature>
<comment type="subcellular location">
    <subcellularLocation>
        <location evidence="1">Membrane</location>
        <topology evidence="1">Multi-pass membrane protein</topology>
    </subcellularLocation>
</comment>
<evidence type="ECO:0000256" key="4">
    <source>
        <dbReference type="ARBA" id="ARBA00023136"/>
    </source>
</evidence>
<keyword evidence="3 5" id="KW-1133">Transmembrane helix</keyword>
<reference evidence="6 7" key="1">
    <citation type="submission" date="2024-04" db="EMBL/GenBank/DDBJ databases">
        <title>Human intestinal bacterial collection.</title>
        <authorList>
            <person name="Pauvert C."/>
            <person name="Hitch T.C.A."/>
            <person name="Clavel T."/>
        </authorList>
    </citation>
    <scope>NUCLEOTIDE SEQUENCE [LARGE SCALE GENOMIC DNA]</scope>
    <source>
        <strain evidence="6 7">CLA-AA-H249</strain>
    </source>
</reference>
<feature type="transmembrane region" description="Helical" evidence="5">
    <location>
        <begin position="416"/>
        <end position="435"/>
    </location>
</feature>
<dbReference type="PANTHER" id="PTHR43424">
    <property type="entry name" value="LOCUS PUTATIVE PROTEIN 1-RELATED"/>
    <property type="match status" value="1"/>
</dbReference>
<feature type="transmembrane region" description="Helical" evidence="5">
    <location>
        <begin position="114"/>
        <end position="136"/>
    </location>
</feature>
<feature type="transmembrane region" description="Helical" evidence="5">
    <location>
        <begin position="328"/>
        <end position="351"/>
    </location>
</feature>
<keyword evidence="4 5" id="KW-0472">Membrane</keyword>
<feature type="transmembrane region" description="Helical" evidence="5">
    <location>
        <begin position="358"/>
        <end position="380"/>
    </location>
</feature>
<feature type="transmembrane region" description="Helical" evidence="5">
    <location>
        <begin position="43"/>
        <end position="66"/>
    </location>
</feature>
<dbReference type="PANTHER" id="PTHR43424:SF1">
    <property type="entry name" value="LOCUS PUTATIVE PROTEIN 1-RELATED"/>
    <property type="match status" value="1"/>
</dbReference>
<gene>
    <name evidence="6" type="ORF">AAAU51_12660</name>
</gene>
<accession>A0ABV1IXP7</accession>
<feature type="transmembrane region" description="Helical" evidence="5">
    <location>
        <begin position="248"/>
        <end position="268"/>
    </location>
</feature>
<feature type="transmembrane region" description="Helical" evidence="5">
    <location>
        <begin position="12"/>
        <end position="31"/>
    </location>
</feature>
<proteinExistence type="predicted"/>
<organism evidence="6 7">
    <name type="scientific">Anaerostipes amylophilus</name>
    <dbReference type="NCBI Taxonomy" id="2981779"/>
    <lineage>
        <taxon>Bacteria</taxon>
        <taxon>Bacillati</taxon>
        <taxon>Bacillota</taxon>
        <taxon>Clostridia</taxon>
        <taxon>Lachnospirales</taxon>
        <taxon>Lachnospiraceae</taxon>
        <taxon>Anaerostipes</taxon>
    </lineage>
</organism>
<evidence type="ECO:0000313" key="6">
    <source>
        <dbReference type="EMBL" id="MEQ2712004.1"/>
    </source>
</evidence>
<evidence type="ECO:0000256" key="3">
    <source>
        <dbReference type="ARBA" id="ARBA00022989"/>
    </source>
</evidence>
<feature type="transmembrane region" description="Helical" evidence="5">
    <location>
        <begin position="386"/>
        <end position="404"/>
    </location>
</feature>